<comment type="caution">
    <text evidence="15">The sequence shown here is derived from an EMBL/GenBank/DDBJ whole genome shotgun (WGS) entry which is preliminary data.</text>
</comment>
<keyword evidence="8 13" id="KW-0239">DNA-directed DNA polymerase</keyword>
<dbReference type="GO" id="GO:0006284">
    <property type="term" value="P:base-excision repair"/>
    <property type="evidence" value="ECO:0007669"/>
    <property type="project" value="TreeGrafter"/>
</dbReference>
<evidence type="ECO:0000256" key="5">
    <source>
        <dbReference type="ARBA" id="ARBA00022723"/>
    </source>
</evidence>
<evidence type="ECO:0000256" key="1">
    <source>
        <dbReference type="ARBA" id="ARBA00001946"/>
    </source>
</evidence>
<dbReference type="InterPro" id="IPR010996">
    <property type="entry name" value="HHH_MUS81"/>
</dbReference>
<comment type="function">
    <text evidence="13">DNA polymerase that functions in several pathways of DNA repair. Involved in base excision repair (BER) responsible for repair of lesions that give rise to abasic (AP) sites in DNA. Also contributes to DNA double-strand break repair by non-homologous end joining and homologous recombination. Has both template-dependent and template-independent (terminal transferase) DNA polymerase activities. Has also a 5'-deoxyribose-5-phosphate lyase (dRP lyase) activity.</text>
</comment>
<dbReference type="Pfam" id="PF14791">
    <property type="entry name" value="DNA_pol_B_thumb"/>
    <property type="match status" value="1"/>
</dbReference>
<evidence type="ECO:0000256" key="10">
    <source>
        <dbReference type="ARBA" id="ARBA00023242"/>
    </source>
</evidence>
<dbReference type="Proteomes" id="UP000265703">
    <property type="component" value="Unassembled WGS sequence"/>
</dbReference>
<keyword evidence="4 13" id="KW-0548">Nucleotidyltransferase</keyword>
<dbReference type="InterPro" id="IPR002054">
    <property type="entry name" value="DNA-dir_DNA_pol_X"/>
</dbReference>
<evidence type="ECO:0000313" key="16">
    <source>
        <dbReference type="Proteomes" id="UP000265703"/>
    </source>
</evidence>
<dbReference type="GO" id="GO:0003677">
    <property type="term" value="F:DNA binding"/>
    <property type="evidence" value="ECO:0007669"/>
    <property type="project" value="UniProtKB-UniRule"/>
</dbReference>
<evidence type="ECO:0000256" key="3">
    <source>
        <dbReference type="ARBA" id="ARBA00022679"/>
    </source>
</evidence>
<dbReference type="Gene3D" id="1.10.150.110">
    <property type="entry name" value="DNA polymerase beta, N-terminal domain-like"/>
    <property type="match status" value="1"/>
</dbReference>
<dbReference type="InterPro" id="IPR043519">
    <property type="entry name" value="NT_sf"/>
</dbReference>
<keyword evidence="9 13" id="KW-0234">DNA repair</keyword>
<dbReference type="CDD" id="cd00141">
    <property type="entry name" value="NT_POLXc"/>
    <property type="match status" value="1"/>
</dbReference>
<evidence type="ECO:0000256" key="9">
    <source>
        <dbReference type="ARBA" id="ARBA00023204"/>
    </source>
</evidence>
<evidence type="ECO:0000313" key="15">
    <source>
        <dbReference type="EMBL" id="RIA83621.1"/>
    </source>
</evidence>
<dbReference type="GO" id="GO:0046872">
    <property type="term" value="F:metal ion binding"/>
    <property type="evidence" value="ECO:0007669"/>
    <property type="project" value="UniProtKB-UniRule"/>
</dbReference>
<evidence type="ECO:0000256" key="7">
    <source>
        <dbReference type="ARBA" id="ARBA00022842"/>
    </source>
</evidence>
<dbReference type="InterPro" id="IPR028207">
    <property type="entry name" value="DNA_pol_B_palm_palm"/>
</dbReference>
<evidence type="ECO:0000256" key="11">
    <source>
        <dbReference type="ARBA" id="ARBA00049244"/>
    </source>
</evidence>
<dbReference type="GO" id="GO:0003887">
    <property type="term" value="F:DNA-directed DNA polymerase activity"/>
    <property type="evidence" value="ECO:0007669"/>
    <property type="project" value="UniProtKB-UniRule"/>
</dbReference>
<dbReference type="PRINTS" id="PR00870">
    <property type="entry name" value="DNAPOLXBETA"/>
</dbReference>
<evidence type="ECO:0000256" key="12">
    <source>
        <dbReference type="PIRSR" id="PIRSR622312-50"/>
    </source>
</evidence>
<dbReference type="SUPFAM" id="SSF47802">
    <property type="entry name" value="DNA polymerase beta, N-terminal domain-like"/>
    <property type="match status" value="1"/>
</dbReference>
<dbReference type="InterPro" id="IPR002008">
    <property type="entry name" value="DNA_pol_X_beta-like"/>
</dbReference>
<keyword evidence="6 13" id="KW-0227">DNA damage</keyword>
<sequence>MFSTIRPLTKQKTYTHYQHCYLNNLILTAGTLIQQTTRSNDINFLGRTVRSFGSFAKYKISKNEDNVSSLATKTNSKSFRVPIDNISDPTDNEIKFENEILQNKNDKNITDKFDPKNPNKNITDVLRELAKKERAAGDIYRERAYHIAIKSIEAYPKKIESGKEARQLKFIGSSIEMKIDEILETGTCSYATGCPDSAERQLFNVLIKIPRIGRIKALKYMNKGYKTLEELINDPDLQPDQKYIIEHINEFGEKIPRWEMDLLQEYIFRTLKQLDNRFLVEACGSFRRGAKFSESLKIVISHPDFKENATESIDDFLKKFVSDLKIKGFCTEYFPKGFYKYLAICRIPPLSSKEKPHLRRKIELRAVPYKNFWLTVLAKTGDEVFYKSLQRRSLEKGFHLSDTMLAPIDPNNGMVGEPLMVNSENDIFKILDTRYLAPEVRDWKSP</sequence>
<keyword evidence="3 13" id="KW-0808">Transferase</keyword>
<dbReference type="Gene3D" id="3.30.460.10">
    <property type="entry name" value="Beta Polymerase, domain 2"/>
    <property type="match status" value="1"/>
</dbReference>
<dbReference type="EMBL" id="QKYT01000555">
    <property type="protein sequence ID" value="RIA83621.1"/>
    <property type="molecule type" value="Genomic_DNA"/>
</dbReference>
<dbReference type="OrthoDB" id="205514at2759"/>
<comment type="subcellular location">
    <subcellularLocation>
        <location evidence="2 13">Nucleus</location>
    </subcellularLocation>
</comment>
<accession>A0A397SLD7</accession>
<proteinExistence type="inferred from homology"/>
<dbReference type="InterPro" id="IPR022312">
    <property type="entry name" value="DNA_pol_X"/>
</dbReference>
<dbReference type="Pfam" id="PF14792">
    <property type="entry name" value="DNA_pol_B_palm"/>
    <property type="match status" value="1"/>
</dbReference>
<comment type="catalytic activity">
    <reaction evidence="11 13">
        <text>DNA(n) + a 2'-deoxyribonucleoside 5'-triphosphate = DNA(n+1) + diphosphate</text>
        <dbReference type="Rhea" id="RHEA:22508"/>
        <dbReference type="Rhea" id="RHEA-COMP:17339"/>
        <dbReference type="Rhea" id="RHEA-COMP:17340"/>
        <dbReference type="ChEBI" id="CHEBI:33019"/>
        <dbReference type="ChEBI" id="CHEBI:61560"/>
        <dbReference type="ChEBI" id="CHEBI:173112"/>
        <dbReference type="EC" id="2.7.7.7"/>
    </reaction>
</comment>
<evidence type="ECO:0000259" key="14">
    <source>
        <dbReference type="SMART" id="SM00483"/>
    </source>
</evidence>
<keyword evidence="7" id="KW-0460">Magnesium</keyword>
<dbReference type="InterPro" id="IPR029398">
    <property type="entry name" value="PolB_thumb"/>
</dbReference>
<dbReference type="Pfam" id="PF14716">
    <property type="entry name" value="HHH_8"/>
    <property type="match status" value="1"/>
</dbReference>
<dbReference type="SUPFAM" id="SSF81301">
    <property type="entry name" value="Nucleotidyltransferase"/>
    <property type="match status" value="1"/>
</dbReference>
<name>A0A397SLD7_9GLOM</name>
<feature type="active site" description="Nucleophile; Schiff-base intermediate with DNA; for 5'-dRP lyase activity" evidence="12">
    <location>
        <position position="178"/>
    </location>
</feature>
<dbReference type="Gene3D" id="3.30.210.10">
    <property type="entry name" value="DNA polymerase, thumb domain"/>
    <property type="match status" value="1"/>
</dbReference>
<evidence type="ECO:0000256" key="2">
    <source>
        <dbReference type="ARBA" id="ARBA00004123"/>
    </source>
</evidence>
<dbReference type="SUPFAM" id="SSF81585">
    <property type="entry name" value="PsbU/PolX domain-like"/>
    <property type="match status" value="1"/>
</dbReference>
<dbReference type="PRINTS" id="PR00869">
    <property type="entry name" value="DNAPOLX"/>
</dbReference>
<evidence type="ECO:0000256" key="6">
    <source>
        <dbReference type="ARBA" id="ARBA00022763"/>
    </source>
</evidence>
<dbReference type="InterPro" id="IPR037160">
    <property type="entry name" value="DNA_Pol_thumb_sf"/>
</dbReference>
<dbReference type="EC" id="2.7.7.7" evidence="13"/>
<evidence type="ECO:0000256" key="13">
    <source>
        <dbReference type="RuleBase" id="RU366014"/>
    </source>
</evidence>
<dbReference type="GO" id="GO:0005634">
    <property type="term" value="C:nucleus"/>
    <property type="evidence" value="ECO:0007669"/>
    <property type="project" value="UniProtKB-SubCell"/>
</dbReference>
<comment type="similarity">
    <text evidence="13">Belongs to the DNA polymerase type-X family.</text>
</comment>
<dbReference type="GO" id="GO:0006303">
    <property type="term" value="P:double-strand break repair via nonhomologous end joining"/>
    <property type="evidence" value="ECO:0007669"/>
    <property type="project" value="TreeGrafter"/>
</dbReference>
<protein>
    <recommendedName>
        <fullName evidence="13">DNA polymerase</fullName>
        <ecNumber evidence="13">2.7.7.7</ecNumber>
    </recommendedName>
</protein>
<comment type="cofactor">
    <cofactor evidence="1">
        <name>Mg(2+)</name>
        <dbReference type="ChEBI" id="CHEBI:18420"/>
    </cofactor>
</comment>
<keyword evidence="10 13" id="KW-0539">Nucleus</keyword>
<reference evidence="15 16" key="1">
    <citation type="submission" date="2018-06" db="EMBL/GenBank/DDBJ databases">
        <title>Comparative genomics reveals the genomic features of Rhizophagus irregularis, R. cerebriforme, R. diaphanum and Gigaspora rosea, and their symbiotic lifestyle signature.</title>
        <authorList>
            <person name="Morin E."/>
            <person name="San Clemente H."/>
            <person name="Chen E.C.H."/>
            <person name="De La Providencia I."/>
            <person name="Hainaut M."/>
            <person name="Kuo A."/>
            <person name="Kohler A."/>
            <person name="Murat C."/>
            <person name="Tang N."/>
            <person name="Roy S."/>
            <person name="Loubradou J."/>
            <person name="Henrissat B."/>
            <person name="Grigoriev I.V."/>
            <person name="Corradi N."/>
            <person name="Roux C."/>
            <person name="Martin F.M."/>
        </authorList>
    </citation>
    <scope>NUCLEOTIDE SEQUENCE [LARGE SCALE GENOMIC DNA]</scope>
    <source>
        <strain evidence="15 16">DAOM 227022</strain>
    </source>
</reference>
<dbReference type="AlphaFoldDB" id="A0A397SLD7"/>
<organism evidence="15 16">
    <name type="scientific">Glomus cerebriforme</name>
    <dbReference type="NCBI Taxonomy" id="658196"/>
    <lineage>
        <taxon>Eukaryota</taxon>
        <taxon>Fungi</taxon>
        <taxon>Fungi incertae sedis</taxon>
        <taxon>Mucoromycota</taxon>
        <taxon>Glomeromycotina</taxon>
        <taxon>Glomeromycetes</taxon>
        <taxon>Glomerales</taxon>
        <taxon>Glomeraceae</taxon>
        <taxon>Glomus</taxon>
    </lineage>
</organism>
<dbReference type="PANTHER" id="PTHR11276">
    <property type="entry name" value="DNA POLYMERASE TYPE-X FAMILY MEMBER"/>
    <property type="match status" value="1"/>
</dbReference>
<feature type="domain" description="DNA-directed DNA polymerase X" evidence="14">
    <location>
        <begin position="117"/>
        <end position="442"/>
    </location>
</feature>
<dbReference type="Gene3D" id="1.10.150.20">
    <property type="entry name" value="5' to 3' exonuclease, C-terminal subdomain"/>
    <property type="match status" value="1"/>
</dbReference>
<dbReference type="InterPro" id="IPR027421">
    <property type="entry name" value="DNA_pol_lamdba_lyase_dom_sf"/>
</dbReference>
<keyword evidence="5" id="KW-0479">Metal-binding</keyword>
<dbReference type="SMART" id="SM00483">
    <property type="entry name" value="POLXc"/>
    <property type="match status" value="1"/>
</dbReference>
<evidence type="ECO:0000256" key="4">
    <source>
        <dbReference type="ARBA" id="ARBA00022695"/>
    </source>
</evidence>
<dbReference type="STRING" id="658196.A0A397SLD7"/>
<keyword evidence="16" id="KW-1185">Reference proteome</keyword>
<gene>
    <name evidence="15" type="ORF">C1645_742925</name>
</gene>
<dbReference type="PANTHER" id="PTHR11276:SF42">
    <property type="entry name" value="DNA POLYMERASE BETA"/>
    <property type="match status" value="1"/>
</dbReference>
<evidence type="ECO:0000256" key="8">
    <source>
        <dbReference type="ARBA" id="ARBA00022932"/>
    </source>
</evidence>